<dbReference type="AlphaFoldDB" id="A0A2A2A6V6"/>
<name>A0A2A2A6V6_9BURK</name>
<evidence type="ECO:0000256" key="2">
    <source>
        <dbReference type="SAM" id="SignalP"/>
    </source>
</evidence>
<proteinExistence type="predicted"/>
<evidence type="ECO:0000313" key="3">
    <source>
        <dbReference type="EMBL" id="PAT34260.1"/>
    </source>
</evidence>
<evidence type="ECO:0000256" key="1">
    <source>
        <dbReference type="SAM" id="MobiDB-lite"/>
    </source>
</evidence>
<feature type="signal peptide" evidence="2">
    <location>
        <begin position="1"/>
        <end position="30"/>
    </location>
</feature>
<dbReference type="RefSeq" id="WP_095549950.1">
    <property type="nucleotide sequence ID" value="NZ_NSJF01000004.1"/>
</dbReference>
<sequence>MKNNWPGRPGLCAALAAAALLSACSTPKHAMRDAQKQLATYQELRELPQANLNLYSQALQRLGYMLNVYKSGDPVLYVQSRTILDSTNLSSPLAGAEIPGDVTEMVRTALNRIGAKVVYVPYHPDYLVAQAQLGGQFGVTMPDYLITGALTEFDRALSGAGRANNASVEFGKGHGSTALGYNATNVAIYSALALDLNVVNFQTQQMVPRMQSSNVVKVLDMTSERNASLGFYGDAFGFKTEGKYMQGRHSAIRTLVDLSVLEIVGKVTNTPYWRTIPNGHPDPVVVENMRNAFEALSPQVRIGLAQVMLQKYQQPVQVTQQLDAPTAQAVAQVYAAHFPQLGAQIDLTRWEHFEPLFFNVPMPWDEEFKREAAQAQEAAQRQAEEAAQRARTQAAPVRYEEG</sequence>
<dbReference type="EMBL" id="NSJF01000004">
    <property type="protein sequence ID" value="PAT34260.1"/>
    <property type="molecule type" value="Genomic_DNA"/>
</dbReference>
<accession>A0A2A2A6V6</accession>
<keyword evidence="2" id="KW-0732">Signal</keyword>
<protein>
    <submittedName>
        <fullName evidence="3">Uncharacterized protein</fullName>
    </submittedName>
</protein>
<dbReference type="Gene3D" id="3.40.50.10610">
    <property type="entry name" value="ABC-type transport auxiliary lipoprotein component"/>
    <property type="match status" value="1"/>
</dbReference>
<organism evidence="3 4">
    <name type="scientific">Vandammella animalimorsus</name>
    <dbReference type="NCBI Taxonomy" id="2029117"/>
    <lineage>
        <taxon>Bacteria</taxon>
        <taxon>Pseudomonadati</taxon>
        <taxon>Pseudomonadota</taxon>
        <taxon>Betaproteobacteria</taxon>
        <taxon>Burkholderiales</taxon>
        <taxon>Comamonadaceae</taxon>
        <taxon>Vandammella</taxon>
    </lineage>
</organism>
<dbReference type="PROSITE" id="PS51257">
    <property type="entry name" value="PROKAR_LIPOPROTEIN"/>
    <property type="match status" value="1"/>
</dbReference>
<gene>
    <name evidence="3" type="ORF">CK620_08470</name>
</gene>
<dbReference type="Proteomes" id="UP000217999">
    <property type="component" value="Unassembled WGS sequence"/>
</dbReference>
<comment type="caution">
    <text evidence="3">The sequence shown here is derived from an EMBL/GenBank/DDBJ whole genome shotgun (WGS) entry which is preliminary data.</text>
</comment>
<feature type="region of interest" description="Disordered" evidence="1">
    <location>
        <begin position="370"/>
        <end position="402"/>
    </location>
</feature>
<feature type="chain" id="PRO_5013104390" evidence="2">
    <location>
        <begin position="31"/>
        <end position="402"/>
    </location>
</feature>
<reference evidence="3 4" key="1">
    <citation type="submission" date="2017-08" db="EMBL/GenBank/DDBJ databases">
        <title>WGS of Clinical strains of the CDC Group NO-1 linked to zoonotic infections in humans.</title>
        <authorList>
            <person name="Bernier A.-M."/>
            <person name="Bernard K."/>
        </authorList>
    </citation>
    <scope>NUCLEOTIDE SEQUENCE [LARGE SCALE GENOMIC DNA]</scope>
    <source>
        <strain evidence="3 4">NML03-0146</strain>
    </source>
</reference>
<evidence type="ECO:0000313" key="4">
    <source>
        <dbReference type="Proteomes" id="UP000217999"/>
    </source>
</evidence>